<evidence type="ECO:0000256" key="6">
    <source>
        <dbReference type="ARBA" id="ARBA00023242"/>
    </source>
</evidence>
<comment type="function">
    <text evidence="7">Required for pre-mRNA splicing.</text>
</comment>
<dbReference type="STRING" id="32264.T1K3B4"/>
<dbReference type="OMA" id="KPQNRDR"/>
<keyword evidence="5 7" id="KW-0508">mRNA splicing</keyword>
<dbReference type="PANTHER" id="PTHR23142">
    <property type="entry name" value="PRE-MRNA-SPLICING FACTOR 38A-RELATED"/>
    <property type="match status" value="1"/>
</dbReference>
<evidence type="ECO:0000313" key="11">
    <source>
        <dbReference type="Proteomes" id="UP000015104"/>
    </source>
</evidence>
<feature type="region of interest" description="Disordered" evidence="8">
    <location>
        <begin position="176"/>
        <end position="358"/>
    </location>
</feature>
<feature type="domain" description="Pre-mRNA-splicing factor 38 C-terminal" evidence="9">
    <location>
        <begin position="188"/>
        <end position="278"/>
    </location>
</feature>
<evidence type="ECO:0000256" key="5">
    <source>
        <dbReference type="ARBA" id="ARBA00023187"/>
    </source>
</evidence>
<evidence type="ECO:0000256" key="8">
    <source>
        <dbReference type="SAM" id="MobiDB-lite"/>
    </source>
</evidence>
<evidence type="ECO:0000256" key="1">
    <source>
        <dbReference type="ARBA" id="ARBA00004123"/>
    </source>
</evidence>
<comment type="similarity">
    <text evidence="2 7">Belongs to the PRP38 family.</text>
</comment>
<evidence type="ECO:0000313" key="10">
    <source>
        <dbReference type="EnsemblMetazoa" id="tetur04g08060.1"/>
    </source>
</evidence>
<dbReference type="InterPro" id="IPR005037">
    <property type="entry name" value="PRP38"/>
</dbReference>
<dbReference type="Pfam" id="PF12871">
    <property type="entry name" value="PRP38_assoc"/>
    <property type="match status" value="1"/>
</dbReference>
<proteinExistence type="inferred from homology"/>
<evidence type="ECO:0000256" key="3">
    <source>
        <dbReference type="ARBA" id="ARBA00022664"/>
    </source>
</evidence>
<dbReference type="eggNOG" id="KOG2889">
    <property type="taxonomic scope" value="Eukaryota"/>
</dbReference>
<dbReference type="GO" id="GO:0005681">
    <property type="term" value="C:spliceosomal complex"/>
    <property type="evidence" value="ECO:0007669"/>
    <property type="project" value="UniProtKB-KW"/>
</dbReference>
<organism evidence="10 11">
    <name type="scientific">Tetranychus urticae</name>
    <name type="common">Two-spotted spider mite</name>
    <dbReference type="NCBI Taxonomy" id="32264"/>
    <lineage>
        <taxon>Eukaryota</taxon>
        <taxon>Metazoa</taxon>
        <taxon>Ecdysozoa</taxon>
        <taxon>Arthropoda</taxon>
        <taxon>Chelicerata</taxon>
        <taxon>Arachnida</taxon>
        <taxon>Acari</taxon>
        <taxon>Acariformes</taxon>
        <taxon>Trombidiformes</taxon>
        <taxon>Prostigmata</taxon>
        <taxon>Eleutherengona</taxon>
        <taxon>Raphignathae</taxon>
        <taxon>Tetranychoidea</taxon>
        <taxon>Tetranychidae</taxon>
        <taxon>Tetranychus</taxon>
    </lineage>
</organism>
<evidence type="ECO:0000256" key="4">
    <source>
        <dbReference type="ARBA" id="ARBA00022728"/>
    </source>
</evidence>
<keyword evidence="11" id="KW-1185">Reference proteome</keyword>
<reference evidence="10" key="2">
    <citation type="submission" date="2015-06" db="UniProtKB">
        <authorList>
            <consortium name="EnsemblMetazoa"/>
        </authorList>
    </citation>
    <scope>IDENTIFICATION</scope>
</reference>
<name>T1K3B4_TETUR</name>
<dbReference type="GO" id="GO:0000398">
    <property type="term" value="P:mRNA splicing, via spliceosome"/>
    <property type="evidence" value="ECO:0007669"/>
    <property type="project" value="UniProtKB-UniRule"/>
</dbReference>
<dbReference type="KEGG" id="tut:107359676"/>
<dbReference type="EnsemblMetazoa" id="tetur04g08060.1">
    <property type="protein sequence ID" value="tetur04g08060.1"/>
    <property type="gene ID" value="tetur04g08060"/>
</dbReference>
<feature type="compositionally biased region" description="Basic and acidic residues" evidence="8">
    <location>
        <begin position="177"/>
        <end position="187"/>
    </location>
</feature>
<evidence type="ECO:0000256" key="2">
    <source>
        <dbReference type="ARBA" id="ARBA00006164"/>
    </source>
</evidence>
<sequence>MANRTLKDVKSIHQTNPQYLVEKIIRGRIYESRFWKEDCFGINEESLVDKATELKYIGGIYGGNIKPTPFMCLILKMLQIQPHKDITIEFIKQPHFKYARALGAYYLRLTAVSLDVYKYLEPLYADYRKLRYIDRMGKFSIIHMDEFIDMLLREDRVFDVILPRIKARRIHEENDELGPRESLLKEELDVDTDEDEDEDESETEENSSTHKKDQEKKHSTNVRGEDSHSRDRSSSRDRDNKRKRKKEWERGTDGGRDRDRDRERERDRDRDRYRDRDRGYERDRDRDRERDRDRDRGRDRERDRERDRHRERDRGNDRDRDRGRNSEKDYARADKSSKHSKRDENKGGSKTVQDEIDEANALRAKLGLAPLRP</sequence>
<dbReference type="Pfam" id="PF03371">
    <property type="entry name" value="PRP38"/>
    <property type="match status" value="1"/>
</dbReference>
<keyword evidence="4 7" id="KW-0747">Spliceosome</keyword>
<reference evidence="11" key="1">
    <citation type="submission" date="2011-08" db="EMBL/GenBank/DDBJ databases">
        <authorList>
            <person name="Rombauts S."/>
        </authorList>
    </citation>
    <scope>NUCLEOTIDE SEQUENCE</scope>
    <source>
        <strain evidence="11">London</strain>
    </source>
</reference>
<keyword evidence="3 7" id="KW-0507">mRNA processing</keyword>
<dbReference type="HOGENOM" id="CLU_039466_1_0_1"/>
<feature type="compositionally biased region" description="Acidic residues" evidence="8">
    <location>
        <begin position="188"/>
        <end position="205"/>
    </location>
</feature>
<evidence type="ECO:0000256" key="7">
    <source>
        <dbReference type="RuleBase" id="RU367025"/>
    </source>
</evidence>
<protein>
    <recommendedName>
        <fullName evidence="7">Pre-mRNA-splicing factor 38</fullName>
    </recommendedName>
</protein>
<gene>
    <name evidence="10" type="primary">107359676</name>
</gene>
<keyword evidence="6 7" id="KW-0539">Nucleus</keyword>
<dbReference type="EMBL" id="CAEY01001378">
    <property type="status" value="NOT_ANNOTATED_CDS"/>
    <property type="molecule type" value="Genomic_DNA"/>
</dbReference>
<dbReference type="Proteomes" id="UP000015104">
    <property type="component" value="Unassembled WGS sequence"/>
</dbReference>
<dbReference type="OrthoDB" id="190958at2759"/>
<comment type="subcellular location">
    <subcellularLocation>
        <location evidence="1 7">Nucleus</location>
    </subcellularLocation>
</comment>
<dbReference type="AlphaFoldDB" id="T1K3B4"/>
<feature type="compositionally biased region" description="Basic and acidic residues" evidence="8">
    <location>
        <begin position="207"/>
        <end position="347"/>
    </location>
</feature>
<dbReference type="InterPro" id="IPR024767">
    <property type="entry name" value="PRP38_C"/>
</dbReference>
<accession>T1K3B4</accession>
<evidence type="ECO:0000259" key="9">
    <source>
        <dbReference type="Pfam" id="PF12871"/>
    </source>
</evidence>